<dbReference type="Pfam" id="PF13481">
    <property type="entry name" value="AAA_25"/>
    <property type="match status" value="1"/>
</dbReference>
<sequence>MANPLLLLDRVYELRVPKAGRQGTVSGYFDDSGLLHEAANELDGKVPSVYVTMNSVNPALLARAKNRLRYHAKTTTGDADILKREWILIDCDAVRPADISSTDDEHQAALDRTQSIMTWLSSQGWPEPVRADSGNGAHLLYRVDLPNDQASLHQVKAVLEVLAFRFNDTVVTIDTSVSNAARITKLYGTMACKGDSTEDRPHRRSQILHTPANLIHVPVEKLTELAKLRPVDTRSLPPPFNGARFDVRDFIQRHAISTIREKPWNGGTVHELEACPFNPEHGPGESSIIQFSSGTLGFKCFHNSCQQYHWKDLRDRFEPDRPRYAGPAAHVRPHHGVPPSDEDAPVLTQLSTIPPELVRFLWSKRIAKGKLTNLIGDPGLGKTMAALDIAARISTGAALPDGLPVEAGNVIILSAEDGAADTIRPRIDRFHGDPSRIYLLQAVKQQGKDRPFNLADDLHHLEQAVRQTQAALVLIDPLSAYLGKTDSFTDAEVRGVLGPVSALAERCDVAILGIMHLNKNSSSRALYRASGSIAFVAAARIVLLVARDPEDENRRFLTPLKTNICSPPPTLAFSIDGSGLLTWEATPVGHVDPETLLNQVDKQERRTKVDAMAWLRGFLDEGEQPASEVYAEAKKGGISERTLERAKLNLMVKQRRVGFGADGRWLWSLPHTTPVGDQWSQTPSNPLIIPKDAHTSPTAQLATNDPHHTSPNTALATNGRSLDISTTYAHTSPIDRQLDIEEVDLAR</sequence>
<dbReference type="KEGG" id="nkf:Nkreftii_002693"/>
<feature type="region of interest" description="Disordered" evidence="1">
    <location>
        <begin position="697"/>
        <end position="719"/>
    </location>
</feature>
<dbReference type="SUPFAM" id="SSF52540">
    <property type="entry name" value="P-loop containing nucleoside triphosphate hydrolases"/>
    <property type="match status" value="1"/>
</dbReference>
<dbReference type="Proteomes" id="UP000593737">
    <property type="component" value="Chromosome"/>
</dbReference>
<evidence type="ECO:0000313" key="4">
    <source>
        <dbReference type="Proteomes" id="UP000593737"/>
    </source>
</evidence>
<feature type="domain" description="AAA+ ATPase" evidence="2">
    <location>
        <begin position="368"/>
        <end position="550"/>
    </location>
</feature>
<dbReference type="EMBL" id="CP047423">
    <property type="protein sequence ID" value="QPD04919.1"/>
    <property type="molecule type" value="Genomic_DNA"/>
</dbReference>
<evidence type="ECO:0000256" key="1">
    <source>
        <dbReference type="SAM" id="MobiDB-lite"/>
    </source>
</evidence>
<reference evidence="3 4" key="1">
    <citation type="journal article" date="2020" name="ISME J.">
        <title>Enrichment and physiological characterization of a novel comammox Nitrospira indicates ammonium inhibition of complete nitrification.</title>
        <authorList>
            <person name="Sakoula D."/>
            <person name="Koch H."/>
            <person name="Frank J."/>
            <person name="Jetten M.S.M."/>
            <person name="van Kessel M.A.H.J."/>
            <person name="Lucker S."/>
        </authorList>
    </citation>
    <scope>NUCLEOTIDE SEQUENCE [LARGE SCALE GENOMIC DNA]</scope>
    <source>
        <strain evidence="3">Comreactor17</strain>
    </source>
</reference>
<dbReference type="InterPro" id="IPR003593">
    <property type="entry name" value="AAA+_ATPase"/>
</dbReference>
<dbReference type="AlphaFoldDB" id="A0A7S8J0B3"/>
<dbReference type="InterPro" id="IPR027417">
    <property type="entry name" value="P-loop_NTPase"/>
</dbReference>
<dbReference type="SMART" id="SM00382">
    <property type="entry name" value="AAA"/>
    <property type="match status" value="1"/>
</dbReference>
<dbReference type="Gene3D" id="3.40.50.300">
    <property type="entry name" value="P-loop containing nucleotide triphosphate hydrolases"/>
    <property type="match status" value="1"/>
</dbReference>
<name>A0A7S8J0B3_9BACT</name>
<evidence type="ECO:0000313" key="3">
    <source>
        <dbReference type="EMBL" id="QPD04919.1"/>
    </source>
</evidence>
<organism evidence="3 4">
    <name type="scientific">Candidatus Nitrospira kreftii</name>
    <dbReference type="NCBI Taxonomy" id="2652173"/>
    <lineage>
        <taxon>Bacteria</taxon>
        <taxon>Pseudomonadati</taxon>
        <taxon>Nitrospirota</taxon>
        <taxon>Nitrospiria</taxon>
        <taxon>Nitrospirales</taxon>
        <taxon>Nitrospiraceae</taxon>
        <taxon>Nitrospira</taxon>
    </lineage>
</organism>
<gene>
    <name evidence="3" type="ORF">Nkreftii_002693</name>
</gene>
<proteinExistence type="predicted"/>
<accession>A0A7S8J0B3</accession>
<evidence type="ECO:0000259" key="2">
    <source>
        <dbReference type="SMART" id="SM00382"/>
    </source>
</evidence>
<protein>
    <recommendedName>
        <fullName evidence="2">AAA+ ATPase domain-containing protein</fullName>
    </recommendedName>
</protein>